<proteinExistence type="predicted"/>
<dbReference type="AlphaFoldDB" id="A0A6J6RQQ5"/>
<evidence type="ECO:0000313" key="4">
    <source>
        <dbReference type="EMBL" id="CAB4780585.1"/>
    </source>
</evidence>
<gene>
    <name evidence="3" type="ORF">UFOPK2658_01326</name>
    <name evidence="4" type="ORF">UFOPK2880_01418</name>
    <name evidence="5" type="ORF">UFOPK3004_00852</name>
    <name evidence="6" type="ORF">UFOPK3304_01270</name>
    <name evidence="7" type="ORF">UFOPK3494_01137</name>
    <name evidence="8" type="ORF">UFOPK4134_00945</name>
</gene>
<evidence type="ECO:0000313" key="8">
    <source>
        <dbReference type="EMBL" id="CAB5030690.1"/>
    </source>
</evidence>
<dbReference type="Gene3D" id="1.10.357.10">
    <property type="entry name" value="Tetracycline Repressor, domain 2"/>
    <property type="match status" value="1"/>
</dbReference>
<evidence type="ECO:0000256" key="1">
    <source>
        <dbReference type="ARBA" id="ARBA00023125"/>
    </source>
</evidence>
<dbReference type="EMBL" id="CAFBPS010000064">
    <property type="protein sequence ID" value="CAB5030690.1"/>
    <property type="molecule type" value="Genomic_DNA"/>
</dbReference>
<keyword evidence="1" id="KW-0238">DNA-binding</keyword>
<dbReference type="InterPro" id="IPR001647">
    <property type="entry name" value="HTH_TetR"/>
</dbReference>
<dbReference type="GO" id="GO:0003677">
    <property type="term" value="F:DNA binding"/>
    <property type="evidence" value="ECO:0007669"/>
    <property type="project" value="UniProtKB-KW"/>
</dbReference>
<organism evidence="3">
    <name type="scientific">freshwater metagenome</name>
    <dbReference type="NCBI Taxonomy" id="449393"/>
    <lineage>
        <taxon>unclassified sequences</taxon>
        <taxon>metagenomes</taxon>
        <taxon>ecological metagenomes</taxon>
    </lineage>
</organism>
<dbReference type="EMBL" id="CAFAAL010000063">
    <property type="protein sequence ID" value="CAB4804314.1"/>
    <property type="molecule type" value="Genomic_DNA"/>
</dbReference>
<dbReference type="InterPro" id="IPR009057">
    <property type="entry name" value="Homeodomain-like_sf"/>
</dbReference>
<feature type="domain" description="HTH tetR-type" evidence="2">
    <location>
        <begin position="4"/>
        <end position="64"/>
    </location>
</feature>
<dbReference type="EMBL" id="CAFBLJ010000070">
    <property type="protein sequence ID" value="CAB4875924.1"/>
    <property type="molecule type" value="Genomic_DNA"/>
</dbReference>
<dbReference type="EMBL" id="CAFBMF010000075">
    <property type="protein sequence ID" value="CAB4904782.1"/>
    <property type="molecule type" value="Genomic_DNA"/>
</dbReference>
<dbReference type="EMBL" id="CAEZZP010000106">
    <property type="protein sequence ID" value="CAB4780585.1"/>
    <property type="molecule type" value="Genomic_DNA"/>
</dbReference>
<protein>
    <submittedName>
        <fullName evidence="3">Unannotated protein</fullName>
    </submittedName>
</protein>
<evidence type="ECO:0000313" key="6">
    <source>
        <dbReference type="EMBL" id="CAB4875924.1"/>
    </source>
</evidence>
<accession>A0A6J6RQQ5</accession>
<sequence>MQLDTTARDMLNRTIAVIETDGEEGVRVVDIAKHVGVAVTTLFHLFGNRDSLIRAAQIERYVRGLANMIEEFDVATAIARTKEDFRAVVIRMVRSEIAPINSAIRQSRQGVFGSAYGRRELTTALTDSHNSMCLGLQVAFERAKENGWIEPSLDSLATAYWMLGLINSRVFIEAGSPQLDRRAWDDLTLKSILHVLFFD</sequence>
<reference evidence="3" key="1">
    <citation type="submission" date="2020-05" db="EMBL/GenBank/DDBJ databases">
        <authorList>
            <person name="Chiriac C."/>
            <person name="Salcher M."/>
            <person name="Ghai R."/>
            <person name="Kavagutti S V."/>
        </authorList>
    </citation>
    <scope>NUCLEOTIDE SEQUENCE</scope>
</reference>
<dbReference type="SUPFAM" id="SSF46689">
    <property type="entry name" value="Homeodomain-like"/>
    <property type="match status" value="1"/>
</dbReference>
<name>A0A6J6RQQ5_9ZZZZ</name>
<evidence type="ECO:0000259" key="2">
    <source>
        <dbReference type="PROSITE" id="PS50977"/>
    </source>
</evidence>
<dbReference type="EMBL" id="CAEZYH010000064">
    <property type="protein sequence ID" value="CAB4724874.1"/>
    <property type="molecule type" value="Genomic_DNA"/>
</dbReference>
<dbReference type="PROSITE" id="PS50977">
    <property type="entry name" value="HTH_TETR_2"/>
    <property type="match status" value="1"/>
</dbReference>
<dbReference type="Pfam" id="PF00440">
    <property type="entry name" value="TetR_N"/>
    <property type="match status" value="1"/>
</dbReference>
<evidence type="ECO:0000313" key="3">
    <source>
        <dbReference type="EMBL" id="CAB4724874.1"/>
    </source>
</evidence>
<evidence type="ECO:0000313" key="5">
    <source>
        <dbReference type="EMBL" id="CAB4804314.1"/>
    </source>
</evidence>
<evidence type="ECO:0000313" key="7">
    <source>
        <dbReference type="EMBL" id="CAB4904782.1"/>
    </source>
</evidence>